<evidence type="ECO:0000313" key="2">
    <source>
        <dbReference type="EMBL" id="MDK9558516.1"/>
    </source>
</evidence>
<dbReference type="Proteomes" id="UP001223547">
    <property type="component" value="Unassembled WGS sequence"/>
</dbReference>
<protein>
    <submittedName>
        <fullName evidence="2">Uncharacterized protein</fullName>
    </submittedName>
</protein>
<sequence>MFSIVKIGLAVTMAVALSGCFSDSGNSGQGPNLTLDFTTFVKAQVKATSNTGAPESLDRINFSFNDQNNPQAYDDLLR</sequence>
<evidence type="ECO:0000256" key="1">
    <source>
        <dbReference type="SAM" id="SignalP"/>
    </source>
</evidence>
<evidence type="ECO:0000313" key="3">
    <source>
        <dbReference type="Proteomes" id="UP001223547"/>
    </source>
</evidence>
<feature type="signal peptide" evidence="1">
    <location>
        <begin position="1"/>
        <end position="18"/>
    </location>
</feature>
<reference evidence="2 3" key="1">
    <citation type="submission" date="2023-05" db="EMBL/GenBank/DDBJ databases">
        <title>Marinobacter albus sp. nov., a marine bacterium isolated from sand in a coastal intertidal zone of huludao.</title>
        <authorList>
            <person name="Deng T."/>
        </authorList>
    </citation>
    <scope>NUCLEOTIDE SEQUENCE [LARGE SCALE GENOMIC DNA]</scope>
    <source>
        <strain evidence="2 3">M216</strain>
    </source>
</reference>
<dbReference type="EMBL" id="JASSQD010000002">
    <property type="protein sequence ID" value="MDK9558516.1"/>
    <property type="molecule type" value="Genomic_DNA"/>
</dbReference>
<feature type="chain" id="PRO_5045133387" evidence="1">
    <location>
        <begin position="19"/>
        <end position="78"/>
    </location>
</feature>
<proteinExistence type="predicted"/>
<name>A0ABT7HG62_9GAMM</name>
<accession>A0ABT7HG62</accession>
<keyword evidence="1" id="KW-0732">Signal</keyword>
<dbReference type="RefSeq" id="WP_219867643.1">
    <property type="nucleotide sequence ID" value="NZ_JASSQD010000002.1"/>
</dbReference>
<comment type="caution">
    <text evidence="2">The sequence shown here is derived from an EMBL/GenBank/DDBJ whole genome shotgun (WGS) entry which is preliminary data.</text>
</comment>
<dbReference type="PROSITE" id="PS51257">
    <property type="entry name" value="PROKAR_LIPOPROTEIN"/>
    <property type="match status" value="1"/>
</dbReference>
<organism evidence="2 3">
    <name type="scientific">Marinobacter albus</name>
    <dbReference type="NCBI Taxonomy" id="3030833"/>
    <lineage>
        <taxon>Bacteria</taxon>
        <taxon>Pseudomonadati</taxon>
        <taxon>Pseudomonadota</taxon>
        <taxon>Gammaproteobacteria</taxon>
        <taxon>Pseudomonadales</taxon>
        <taxon>Marinobacteraceae</taxon>
        <taxon>Marinobacter</taxon>
    </lineage>
</organism>
<keyword evidence="3" id="KW-1185">Reference proteome</keyword>
<gene>
    <name evidence="2" type="ORF">QQF73_12860</name>
</gene>